<dbReference type="PROSITE" id="PS50011">
    <property type="entry name" value="PROTEIN_KINASE_DOM"/>
    <property type="match status" value="1"/>
</dbReference>
<dbReference type="PROSITE" id="PS00108">
    <property type="entry name" value="PROTEIN_KINASE_ST"/>
    <property type="match status" value="1"/>
</dbReference>
<dbReference type="GO" id="GO:0005524">
    <property type="term" value="F:ATP binding"/>
    <property type="evidence" value="ECO:0007669"/>
    <property type="project" value="InterPro"/>
</dbReference>
<dbReference type="CDD" id="cd00180">
    <property type="entry name" value="PKc"/>
    <property type="match status" value="1"/>
</dbReference>
<evidence type="ECO:0000256" key="1">
    <source>
        <dbReference type="SAM" id="MobiDB-lite"/>
    </source>
</evidence>
<dbReference type="InterPro" id="IPR003959">
    <property type="entry name" value="ATPase_AAA_core"/>
</dbReference>
<dbReference type="InterPro" id="IPR008271">
    <property type="entry name" value="Ser/Thr_kinase_AS"/>
</dbReference>
<dbReference type="SUPFAM" id="SSF56112">
    <property type="entry name" value="Protein kinase-like (PK-like)"/>
    <property type="match status" value="1"/>
</dbReference>
<proteinExistence type="predicted"/>
<dbReference type="Pfam" id="PF00004">
    <property type="entry name" value="AAA"/>
    <property type="match status" value="1"/>
</dbReference>
<feature type="region of interest" description="Disordered" evidence="1">
    <location>
        <begin position="387"/>
        <end position="433"/>
    </location>
</feature>
<feature type="compositionally biased region" description="Basic and acidic residues" evidence="1">
    <location>
        <begin position="392"/>
        <end position="412"/>
    </location>
</feature>
<keyword evidence="4" id="KW-1185">Reference proteome</keyword>
<dbReference type="InterPro" id="IPR011009">
    <property type="entry name" value="Kinase-like_dom_sf"/>
</dbReference>
<dbReference type="SMART" id="SM00220">
    <property type="entry name" value="S_TKc"/>
    <property type="match status" value="1"/>
</dbReference>
<dbReference type="CDD" id="cd20546">
    <property type="entry name" value="CYCLIN_SpCG1C_ScCTK2-like_rpt2"/>
    <property type="match status" value="1"/>
</dbReference>
<dbReference type="InterPro" id="IPR027417">
    <property type="entry name" value="P-loop_NTPase"/>
</dbReference>
<dbReference type="GO" id="GO:0016887">
    <property type="term" value="F:ATP hydrolysis activity"/>
    <property type="evidence" value="ECO:0007669"/>
    <property type="project" value="InterPro"/>
</dbReference>
<dbReference type="SUPFAM" id="SSF52540">
    <property type="entry name" value="P-loop containing nucleoside triphosphate hydrolases"/>
    <property type="match status" value="1"/>
</dbReference>
<dbReference type="SMART" id="SM00385">
    <property type="entry name" value="CYCLIN"/>
    <property type="match status" value="2"/>
</dbReference>
<feature type="compositionally biased region" description="Low complexity" evidence="1">
    <location>
        <begin position="300"/>
        <end position="316"/>
    </location>
</feature>
<dbReference type="AlphaFoldDB" id="A0A163BAY5"/>
<sequence length="1239" mass="139280">MAPSATPSEHESSRVGPHPSYIEIAKPYILQSRIQTCLTSLSMTDAKEDAVRLQGVTWIDAVRRALSLPIRTFNTAVIYYHKFRLLHGDNEYNWADASAAALFTACKIEDTLKKSREILCASWNLKVGPGEALSSDDPRFENHSKQIIGLERLMLESASFDFRNRYPQKLMVKLARAVKFDQHNEAKTAWNLSVDLYRTFAPLKQSTPTLAIACLELAARLHERDAEALVDRGACRYAKWATSRGEVMETLLDLLDLYTHHRSSTSIGPLYPLETFINIRITLNTEASRLSLPRYTPYASEASASPTASSTPKTATNGSKPQPRNGIDTISPNTPDTPGTISPGQPPASAIGVRGQNGTVRFMLDAARARDEAVEVDKYHKIEEEEYEVEVPNDRADDAERRRGKQGREGARKYQQTSRQCERDHNEEQNTAVTNCHAASQRYDATWSAPSSAKQAPVQRRGFAASSNALLIGLNGRGRRLAWARLRMARGEKSTVLDQLQRANITDFWLPIDEPTLVRFGVKIKIADFLRVQQFVLSDPIYMSNVVLLETSQVHRHLQSGEEHLLDMEHINDGKIFACKRAPRGIIRFQQDRLRLFVQELDILRRLNHRHIIRLVTSYTDMDTFALVLHPVADESLKSMLNRPLSVAELSILRQSFGCLISALVYLHEERQVRHKDIKPDNILLDRDRIYLCDFGISLDWSEIGEATTHGKPFQRTIGYCAPEVISWQSRNDASDIWSMGRVFCDMITVIRGCSLSEMLEHNGGGLYGIYENPEAMKTWLLELKDEDSCSADNLPLAWAQDMIATRPASRPTASTMAARMLAETPDPSLSHTYVAPCCRVHLKDLPSASSRRVIMPRCALSLSNVVTVIDQMHTSEKQFLSARRDVSSPRPNSPVKSPTQQIDPTPDSARLTNPPFTNDKLPLVQNHSPQKTTTANKEANKTVEKGLIKKSLWSDLYRTGDVVITLSDGDHSASVYDLSVRYIQAPLWNTDLFQNLVLRRGKKEMIKALVTTHTKRRPGTKSDLTEGKGNGVSILLQGGPGTGKTFTAESLAELTQRPLYRVTYSDIGTKPDTVEKGLKAVLCLATAWNCIILLDDADVLLQRFSRMDLERDALVSAISHMLEYHDGIMILATSRLDTIDEAVRSRIQSTIHYPEVAGDVRLEIWDNLLNLLKEGEDEIDIWDIREWLKFHTGLRLDGRQIRNAIATARQLARYEEEGLNSRHVEQAIGTILEAEKEV</sequence>
<dbReference type="FunFam" id="1.10.472.10:FF:000073">
    <property type="entry name" value="C-type cyclin"/>
    <property type="match status" value="1"/>
</dbReference>
<dbReference type="GO" id="GO:0004672">
    <property type="term" value="F:protein kinase activity"/>
    <property type="evidence" value="ECO:0007669"/>
    <property type="project" value="InterPro"/>
</dbReference>
<evidence type="ECO:0000313" key="3">
    <source>
        <dbReference type="EMBL" id="KZM21664.1"/>
    </source>
</evidence>
<dbReference type="Pfam" id="PF00134">
    <property type="entry name" value="Cyclin_N"/>
    <property type="match status" value="1"/>
</dbReference>
<dbReference type="Gene3D" id="1.10.510.10">
    <property type="entry name" value="Transferase(Phosphotransferase) domain 1"/>
    <property type="match status" value="1"/>
</dbReference>
<gene>
    <name evidence="3" type="ORF">ST47_g7194</name>
</gene>
<dbReference type="FunFam" id="1.10.472.10:FF:000101">
    <property type="entry name" value="Cyclin, putative"/>
    <property type="match status" value="1"/>
</dbReference>
<dbReference type="Proteomes" id="UP000076837">
    <property type="component" value="Unassembled WGS sequence"/>
</dbReference>
<feature type="compositionally biased region" description="Polar residues" evidence="1">
    <location>
        <begin position="895"/>
        <end position="904"/>
    </location>
</feature>
<protein>
    <submittedName>
        <fullName evidence="3">Regulation of cyclin-dependent protein serine/threonine kinase</fullName>
    </submittedName>
</protein>
<comment type="caution">
    <text evidence="3">The sequence shown here is derived from an EMBL/GenBank/DDBJ whole genome shotgun (WGS) entry which is preliminary data.</text>
</comment>
<accession>A0A163BAY5</accession>
<dbReference type="STRING" id="5454.A0A163BAY5"/>
<dbReference type="EMBL" id="JYNV01000241">
    <property type="protein sequence ID" value="KZM21664.1"/>
    <property type="molecule type" value="Genomic_DNA"/>
</dbReference>
<dbReference type="InterPro" id="IPR013763">
    <property type="entry name" value="Cyclin-like_dom"/>
</dbReference>
<dbReference type="SMART" id="SM00382">
    <property type="entry name" value="AAA"/>
    <property type="match status" value="1"/>
</dbReference>
<dbReference type="Gene3D" id="1.10.472.10">
    <property type="entry name" value="Cyclin-like"/>
    <property type="match status" value="2"/>
</dbReference>
<feature type="region of interest" description="Disordered" evidence="1">
    <location>
        <begin position="300"/>
        <end position="354"/>
    </location>
</feature>
<dbReference type="SUPFAM" id="SSF47954">
    <property type="entry name" value="Cyclin-like"/>
    <property type="match status" value="2"/>
</dbReference>
<dbReference type="InterPro" id="IPR006671">
    <property type="entry name" value="Cyclin_N"/>
</dbReference>
<dbReference type="InterPro" id="IPR003593">
    <property type="entry name" value="AAA+_ATPase"/>
</dbReference>
<dbReference type="Pfam" id="PF00069">
    <property type="entry name" value="Pkinase"/>
    <property type="match status" value="1"/>
</dbReference>
<dbReference type="PANTHER" id="PTHR46411:SF2">
    <property type="entry name" value="AAA+ ATPASE DOMAIN-CONTAINING PROTEIN"/>
    <property type="match status" value="1"/>
</dbReference>
<name>A0A163BAY5_DIDRA</name>
<feature type="compositionally biased region" description="Polar residues" evidence="1">
    <location>
        <begin position="317"/>
        <end position="343"/>
    </location>
</feature>
<keyword evidence="3" id="KW-0808">Transferase</keyword>
<evidence type="ECO:0000259" key="2">
    <source>
        <dbReference type="PROSITE" id="PS50011"/>
    </source>
</evidence>
<dbReference type="Gene3D" id="3.40.50.300">
    <property type="entry name" value="P-loop containing nucleotide triphosphate hydrolases"/>
    <property type="match status" value="1"/>
</dbReference>
<feature type="region of interest" description="Disordered" evidence="1">
    <location>
        <begin position="880"/>
        <end position="941"/>
    </location>
</feature>
<keyword evidence="3" id="KW-0418">Kinase</keyword>
<evidence type="ECO:0000313" key="4">
    <source>
        <dbReference type="Proteomes" id="UP000076837"/>
    </source>
</evidence>
<dbReference type="InterPro" id="IPR000719">
    <property type="entry name" value="Prot_kinase_dom"/>
</dbReference>
<dbReference type="PANTHER" id="PTHR46411">
    <property type="entry name" value="FAMILY ATPASE, PUTATIVE-RELATED"/>
    <property type="match status" value="1"/>
</dbReference>
<dbReference type="InterPro" id="IPR036915">
    <property type="entry name" value="Cyclin-like_sf"/>
</dbReference>
<reference evidence="3 4" key="1">
    <citation type="journal article" date="2016" name="Sci. Rep.">
        <title>Draft genome sequencing and secretome analysis of fungal phytopathogen Ascochyta rabiei provides insight into the necrotrophic effector repertoire.</title>
        <authorList>
            <person name="Verma S."/>
            <person name="Gazara R.K."/>
            <person name="Nizam S."/>
            <person name="Parween S."/>
            <person name="Chattopadhyay D."/>
            <person name="Verma P.K."/>
        </authorList>
    </citation>
    <scope>NUCLEOTIDE SEQUENCE [LARGE SCALE GENOMIC DNA]</scope>
    <source>
        <strain evidence="3 4">ArDII</strain>
    </source>
</reference>
<organism evidence="3 4">
    <name type="scientific">Didymella rabiei</name>
    <name type="common">Chickpea ascochyta blight fungus</name>
    <name type="synonym">Mycosphaerella rabiei</name>
    <dbReference type="NCBI Taxonomy" id="5454"/>
    <lineage>
        <taxon>Eukaryota</taxon>
        <taxon>Fungi</taxon>
        <taxon>Dikarya</taxon>
        <taxon>Ascomycota</taxon>
        <taxon>Pezizomycotina</taxon>
        <taxon>Dothideomycetes</taxon>
        <taxon>Pleosporomycetidae</taxon>
        <taxon>Pleosporales</taxon>
        <taxon>Pleosporineae</taxon>
        <taxon>Didymellaceae</taxon>
        <taxon>Ascochyta</taxon>
    </lineage>
</organism>
<feature type="domain" description="Protein kinase" evidence="2">
    <location>
        <begin position="552"/>
        <end position="835"/>
    </location>
</feature>